<comment type="similarity">
    <text evidence="1">Belongs to the AHA1 family.</text>
</comment>
<keyword evidence="4" id="KW-1185">Reference proteome</keyword>
<dbReference type="InterPro" id="IPR013538">
    <property type="entry name" value="ASHA1/2-like_C"/>
</dbReference>
<reference evidence="3 4" key="1">
    <citation type="submission" date="2018-09" db="EMBL/GenBank/DDBJ databases">
        <title>Genome Sequence of Paenibacillus lautus Strain E7593-69, Azo Dye-Degrading Bacteria, Isolated from Commercial Tattoo Inks.</title>
        <authorList>
            <person name="Nho S.W."/>
            <person name="Kim S.-J."/>
            <person name="Kweon O."/>
            <person name="Cerniglia C.E."/>
        </authorList>
    </citation>
    <scope>NUCLEOTIDE SEQUENCE [LARGE SCALE GENOMIC DNA]</scope>
    <source>
        <strain evidence="3 4">E7593-69</strain>
    </source>
</reference>
<gene>
    <name evidence="3" type="ORF">D5F53_27460</name>
</gene>
<dbReference type="AlphaFoldDB" id="A0A385TQU7"/>
<dbReference type="EMBL" id="CP032412">
    <property type="protein sequence ID" value="AYB46820.1"/>
    <property type="molecule type" value="Genomic_DNA"/>
</dbReference>
<feature type="domain" description="Activator of Hsp90 ATPase homologue 1/2-like C-terminal" evidence="2">
    <location>
        <begin position="26"/>
        <end position="160"/>
    </location>
</feature>
<organism evidence="3 4">
    <name type="scientific">Paenibacillus lautus</name>
    <name type="common">Bacillus lautus</name>
    <dbReference type="NCBI Taxonomy" id="1401"/>
    <lineage>
        <taxon>Bacteria</taxon>
        <taxon>Bacillati</taxon>
        <taxon>Bacillota</taxon>
        <taxon>Bacilli</taxon>
        <taxon>Bacillales</taxon>
        <taxon>Paenibacillaceae</taxon>
        <taxon>Paenibacillus</taxon>
    </lineage>
</organism>
<accession>A0A385TQU7</accession>
<dbReference type="Proteomes" id="UP000266552">
    <property type="component" value="Chromosome"/>
</dbReference>
<evidence type="ECO:0000313" key="4">
    <source>
        <dbReference type="Proteomes" id="UP000266552"/>
    </source>
</evidence>
<name>A0A385TQU7_PAELA</name>
<sequence length="180" mass="20674">MGRKTNITKDREQRRLTVERVVSIPLKLSWQGWTKPEHIERWWGPKNWNATVYEMDVRPGGVWRYRLAPDAAGEGVVAFCKATYSEVAELSKLVYTDTFTDQDWNPVAGSDMLTSVTFEAVKDGTRLSIITHFASVEQLEAAEGMGMVEGYADTLERFENEIGLYIKDNKRRDDHELRDI</sequence>
<dbReference type="Pfam" id="PF08327">
    <property type="entry name" value="AHSA1"/>
    <property type="match status" value="1"/>
</dbReference>
<dbReference type="SUPFAM" id="SSF55961">
    <property type="entry name" value="Bet v1-like"/>
    <property type="match status" value="1"/>
</dbReference>
<proteinExistence type="inferred from homology"/>
<dbReference type="KEGG" id="plw:D5F53_27460"/>
<dbReference type="Gene3D" id="3.30.530.20">
    <property type="match status" value="1"/>
</dbReference>
<dbReference type="RefSeq" id="WP_119850357.1">
    <property type="nucleotide sequence ID" value="NZ_CP032412.1"/>
</dbReference>
<evidence type="ECO:0000256" key="1">
    <source>
        <dbReference type="ARBA" id="ARBA00006817"/>
    </source>
</evidence>
<protein>
    <submittedName>
        <fullName evidence="3">ATPase</fullName>
    </submittedName>
</protein>
<evidence type="ECO:0000259" key="2">
    <source>
        <dbReference type="Pfam" id="PF08327"/>
    </source>
</evidence>
<dbReference type="InterPro" id="IPR023393">
    <property type="entry name" value="START-like_dom_sf"/>
</dbReference>
<evidence type="ECO:0000313" key="3">
    <source>
        <dbReference type="EMBL" id="AYB46820.1"/>
    </source>
</evidence>